<proteinExistence type="inferred from homology"/>
<feature type="transmembrane region" description="Helical" evidence="7">
    <location>
        <begin position="370"/>
        <end position="398"/>
    </location>
</feature>
<evidence type="ECO:0000256" key="3">
    <source>
        <dbReference type="ARBA" id="ARBA00022475"/>
    </source>
</evidence>
<accession>A0ABT5ULT5</accession>
<dbReference type="Pfam" id="PF13440">
    <property type="entry name" value="Polysacc_synt_3"/>
    <property type="match status" value="1"/>
</dbReference>
<name>A0ABT5ULT5_EUBLI</name>
<feature type="transmembrane region" description="Helical" evidence="7">
    <location>
        <begin position="45"/>
        <end position="71"/>
    </location>
</feature>
<dbReference type="InterPro" id="IPR050833">
    <property type="entry name" value="Poly_Biosynth_Transport"/>
</dbReference>
<evidence type="ECO:0000256" key="6">
    <source>
        <dbReference type="ARBA" id="ARBA00023136"/>
    </source>
</evidence>
<evidence type="ECO:0000256" key="2">
    <source>
        <dbReference type="ARBA" id="ARBA00007430"/>
    </source>
</evidence>
<evidence type="ECO:0000256" key="7">
    <source>
        <dbReference type="SAM" id="Phobius"/>
    </source>
</evidence>
<evidence type="ECO:0000313" key="8">
    <source>
        <dbReference type="EMBL" id="MDE1469892.1"/>
    </source>
</evidence>
<comment type="similarity">
    <text evidence="2">Belongs to the polysaccharide synthase family.</text>
</comment>
<keyword evidence="3" id="KW-1003">Cell membrane</keyword>
<reference evidence="8 9" key="1">
    <citation type="submission" date="2023-02" db="EMBL/GenBank/DDBJ databases">
        <title>Comparative genome analysis of Eubacterium limosum species.</title>
        <authorList>
            <person name="Bak J.E."/>
        </authorList>
    </citation>
    <scope>NUCLEOTIDE SEQUENCE [LARGE SCALE GENOMIC DNA]</scope>
    <source>
        <strain evidence="8 9">KGMB01548</strain>
    </source>
</reference>
<feature type="transmembrane region" description="Helical" evidence="7">
    <location>
        <begin position="83"/>
        <end position="106"/>
    </location>
</feature>
<dbReference type="EMBL" id="JAQSVD010000003">
    <property type="protein sequence ID" value="MDE1469892.1"/>
    <property type="molecule type" value="Genomic_DNA"/>
</dbReference>
<evidence type="ECO:0000256" key="4">
    <source>
        <dbReference type="ARBA" id="ARBA00022692"/>
    </source>
</evidence>
<feature type="transmembrane region" description="Helical" evidence="7">
    <location>
        <begin position="445"/>
        <end position="464"/>
    </location>
</feature>
<comment type="subcellular location">
    <subcellularLocation>
        <location evidence="1">Cell membrane</location>
        <topology evidence="1">Multi-pass membrane protein</topology>
    </subcellularLocation>
</comment>
<evidence type="ECO:0000256" key="1">
    <source>
        <dbReference type="ARBA" id="ARBA00004651"/>
    </source>
</evidence>
<gene>
    <name evidence="8" type="ORF">PTZ04_06460</name>
</gene>
<dbReference type="CDD" id="cd13127">
    <property type="entry name" value="MATE_tuaB_like"/>
    <property type="match status" value="1"/>
</dbReference>
<evidence type="ECO:0000313" key="9">
    <source>
        <dbReference type="Proteomes" id="UP001215087"/>
    </source>
</evidence>
<dbReference type="PANTHER" id="PTHR30250">
    <property type="entry name" value="PST FAMILY PREDICTED COLANIC ACID TRANSPORTER"/>
    <property type="match status" value="1"/>
</dbReference>
<dbReference type="Proteomes" id="UP001215087">
    <property type="component" value="Unassembled WGS sequence"/>
</dbReference>
<organism evidence="8 9">
    <name type="scientific">Eubacterium limosum</name>
    <dbReference type="NCBI Taxonomy" id="1736"/>
    <lineage>
        <taxon>Bacteria</taxon>
        <taxon>Bacillati</taxon>
        <taxon>Bacillota</taxon>
        <taxon>Clostridia</taxon>
        <taxon>Eubacteriales</taxon>
        <taxon>Eubacteriaceae</taxon>
        <taxon>Eubacterium</taxon>
    </lineage>
</organism>
<feature type="transmembrane region" description="Helical" evidence="7">
    <location>
        <begin position="148"/>
        <end position="168"/>
    </location>
</feature>
<dbReference type="RefSeq" id="WP_227205445.1">
    <property type="nucleotide sequence ID" value="NZ_JAJCLO010000001.1"/>
</dbReference>
<protein>
    <submittedName>
        <fullName evidence="8">Lipopolysaccharide biosynthesis protein</fullName>
    </submittedName>
</protein>
<feature type="transmembrane region" description="Helical" evidence="7">
    <location>
        <begin position="418"/>
        <end position="438"/>
    </location>
</feature>
<dbReference type="PANTHER" id="PTHR30250:SF10">
    <property type="entry name" value="LIPOPOLYSACCHARIDE BIOSYNTHESIS PROTEIN WZXC"/>
    <property type="match status" value="1"/>
</dbReference>
<keyword evidence="9" id="KW-1185">Reference proteome</keyword>
<evidence type="ECO:0000256" key="5">
    <source>
        <dbReference type="ARBA" id="ARBA00022989"/>
    </source>
</evidence>
<comment type="caution">
    <text evidence="8">The sequence shown here is derived from an EMBL/GenBank/DDBJ whole genome shotgun (WGS) entry which is preliminary data.</text>
</comment>
<sequence>MENNQIIKGKIIKNLVWKFLERGGVQGVQFVIQIVLARILTPSDYGVTGIITVFIAIANVFVQSGFGSALIQKKDTIEEDYSSVFYLNILISLIMIGILFMTAPAISSFYQMEILIPVLRVQSLILIFNAFNVVQNAVLQKNMQFKKLFYASLGAITISGVFGIFFAYLGAGVWALVFQQLINALVTSIILWIIVKWRPKHVFKLENVCHLFKFGSRLLCSGLIDTLYNNIYPLIIGKAYSQENLGYYNRGYQIPSVLVNNINGSIQGVLFPAFAKYQDNRPRLKQLVRRSIVTSSFLVFPMMAGLAACSEPLTVILLTDKWLPSVPFMQLSCIIYAFWPIHTANLQAINAVGRSDVFLKLEIIKKAINIGALFITVPMGIYPMLIGSCCTSVLGAAINAWPNRKLLNYSYFEQVKDILPSLVLSLIMCALCFLVFLLHLGTWATLIIQIITGTVFYITAAWLLKLECFTYLLNTIKSGLSSRKEHKHAT</sequence>
<feature type="transmembrane region" description="Helical" evidence="7">
    <location>
        <begin position="287"/>
        <end position="308"/>
    </location>
</feature>
<keyword evidence="5 7" id="KW-1133">Transmembrane helix</keyword>
<keyword evidence="6 7" id="KW-0472">Membrane</keyword>
<feature type="transmembrane region" description="Helical" evidence="7">
    <location>
        <begin position="118"/>
        <end position="139"/>
    </location>
</feature>
<feature type="transmembrane region" description="Helical" evidence="7">
    <location>
        <begin position="328"/>
        <end position="349"/>
    </location>
</feature>
<keyword evidence="4 7" id="KW-0812">Transmembrane</keyword>
<feature type="transmembrane region" description="Helical" evidence="7">
    <location>
        <begin position="174"/>
        <end position="195"/>
    </location>
</feature>